<proteinExistence type="predicted"/>
<protein>
    <submittedName>
        <fullName evidence="2">Uncharacterized protein</fullName>
    </submittedName>
</protein>
<evidence type="ECO:0000313" key="2">
    <source>
        <dbReference type="EMBL" id="SDE47305.1"/>
    </source>
</evidence>
<reference evidence="3" key="1">
    <citation type="submission" date="2016-09" db="EMBL/GenBank/DDBJ databases">
        <authorList>
            <person name="Varghese N."/>
            <person name="Submissions S."/>
        </authorList>
    </citation>
    <scope>NUCLEOTIDE SEQUENCE [LARGE SCALE GENOMIC DNA]</scope>
    <source>
        <strain evidence="3">TNe-862</strain>
    </source>
</reference>
<dbReference type="EMBL" id="FMYQ01000053">
    <property type="protein sequence ID" value="SDE47305.1"/>
    <property type="molecule type" value="Genomic_DNA"/>
</dbReference>
<dbReference type="STRING" id="416944.SAMN05421548_15317"/>
<organism evidence="2 3">
    <name type="scientific">Paraburkholderia lycopersici</name>
    <dbReference type="NCBI Taxonomy" id="416944"/>
    <lineage>
        <taxon>Bacteria</taxon>
        <taxon>Pseudomonadati</taxon>
        <taxon>Pseudomonadota</taxon>
        <taxon>Betaproteobacteria</taxon>
        <taxon>Burkholderiales</taxon>
        <taxon>Burkholderiaceae</taxon>
        <taxon>Paraburkholderia</taxon>
    </lineage>
</organism>
<gene>
    <name evidence="2" type="ORF">SAMN05421548_15317</name>
</gene>
<dbReference type="AlphaFoldDB" id="A0A1G7D979"/>
<keyword evidence="3" id="KW-1185">Reference proteome</keyword>
<dbReference type="Proteomes" id="UP000198908">
    <property type="component" value="Unassembled WGS sequence"/>
</dbReference>
<feature type="region of interest" description="Disordered" evidence="1">
    <location>
        <begin position="49"/>
        <end position="69"/>
    </location>
</feature>
<sequence>MQGIQGMRQPRCESAYVANAQEKSAIRAKAAPVKNVVEAPWLSHCQPAKTAGWQQSLENERDFPSLWSR</sequence>
<accession>A0A1G7D979</accession>
<evidence type="ECO:0000256" key="1">
    <source>
        <dbReference type="SAM" id="MobiDB-lite"/>
    </source>
</evidence>
<evidence type="ECO:0000313" key="3">
    <source>
        <dbReference type="Proteomes" id="UP000198908"/>
    </source>
</evidence>
<name>A0A1G7D979_9BURK</name>